<evidence type="ECO:0000313" key="1">
    <source>
        <dbReference type="Proteomes" id="UP000095283"/>
    </source>
</evidence>
<dbReference type="Proteomes" id="UP000095283">
    <property type="component" value="Unplaced"/>
</dbReference>
<protein>
    <submittedName>
        <fullName evidence="2">Uncharacterized protein</fullName>
    </submittedName>
</protein>
<dbReference type="AlphaFoldDB" id="A0A1I7WJD6"/>
<dbReference type="WBParaSite" id="Hba_05127">
    <property type="protein sequence ID" value="Hba_05127"/>
    <property type="gene ID" value="Hba_05127"/>
</dbReference>
<accession>A0A1I7WJD6</accession>
<reference evidence="2" key="1">
    <citation type="submission" date="2016-11" db="UniProtKB">
        <authorList>
            <consortium name="WormBaseParasite"/>
        </authorList>
    </citation>
    <scope>IDENTIFICATION</scope>
</reference>
<evidence type="ECO:0000313" key="2">
    <source>
        <dbReference type="WBParaSite" id="Hba_05127"/>
    </source>
</evidence>
<sequence>MPLLRILGRDDLSSRSIGPVDICELFVYRLLYYIKMGPEVYFIPNVHHSSFGLYIATREGELDSLDLLFEF</sequence>
<organism evidence="1 2">
    <name type="scientific">Heterorhabditis bacteriophora</name>
    <name type="common">Entomopathogenic nematode worm</name>
    <dbReference type="NCBI Taxonomy" id="37862"/>
    <lineage>
        <taxon>Eukaryota</taxon>
        <taxon>Metazoa</taxon>
        <taxon>Ecdysozoa</taxon>
        <taxon>Nematoda</taxon>
        <taxon>Chromadorea</taxon>
        <taxon>Rhabditida</taxon>
        <taxon>Rhabditina</taxon>
        <taxon>Rhabditomorpha</taxon>
        <taxon>Strongyloidea</taxon>
        <taxon>Heterorhabditidae</taxon>
        <taxon>Heterorhabditis</taxon>
    </lineage>
</organism>
<name>A0A1I7WJD6_HETBA</name>
<proteinExistence type="predicted"/>
<keyword evidence="1" id="KW-1185">Reference proteome</keyword>